<name>A0ABN8YJZ4_RANTA</name>
<evidence type="ECO:0000313" key="2">
    <source>
        <dbReference type="EMBL" id="CAI9160911.1"/>
    </source>
</evidence>
<protein>
    <submittedName>
        <fullName evidence="2">Uncharacterized protein</fullName>
    </submittedName>
</protein>
<feature type="region of interest" description="Disordered" evidence="1">
    <location>
        <begin position="72"/>
        <end position="100"/>
    </location>
</feature>
<dbReference type="Proteomes" id="UP001176941">
    <property type="component" value="Chromosome 2"/>
</dbReference>
<feature type="region of interest" description="Disordered" evidence="1">
    <location>
        <begin position="15"/>
        <end position="56"/>
    </location>
</feature>
<feature type="compositionally biased region" description="Polar residues" evidence="1">
    <location>
        <begin position="27"/>
        <end position="40"/>
    </location>
</feature>
<proteinExistence type="predicted"/>
<organism evidence="2 3">
    <name type="scientific">Rangifer tarandus platyrhynchus</name>
    <name type="common">Svalbard reindeer</name>
    <dbReference type="NCBI Taxonomy" id="3082113"/>
    <lineage>
        <taxon>Eukaryota</taxon>
        <taxon>Metazoa</taxon>
        <taxon>Chordata</taxon>
        <taxon>Craniata</taxon>
        <taxon>Vertebrata</taxon>
        <taxon>Euteleostomi</taxon>
        <taxon>Mammalia</taxon>
        <taxon>Eutheria</taxon>
        <taxon>Laurasiatheria</taxon>
        <taxon>Artiodactyla</taxon>
        <taxon>Ruminantia</taxon>
        <taxon>Pecora</taxon>
        <taxon>Cervidae</taxon>
        <taxon>Odocoileinae</taxon>
        <taxon>Rangifer</taxon>
    </lineage>
</organism>
<gene>
    <name evidence="2" type="ORF">MRATA1EN1_LOCUS9873</name>
</gene>
<sequence length="120" mass="12951">MCVSGPKAFLLQKQAPCRAELRRRSRGASSEPGTTASSPPQRDRGLPTTLPKEQSGAWTAVQKLALELELASGSVGPGLPPSPAPTWEHHPRVTSPRHGPTRAQLFSQYLSLDWPAPVCY</sequence>
<dbReference type="EMBL" id="OX459938">
    <property type="protein sequence ID" value="CAI9160911.1"/>
    <property type="molecule type" value="Genomic_DNA"/>
</dbReference>
<accession>A0ABN8YJZ4</accession>
<evidence type="ECO:0000256" key="1">
    <source>
        <dbReference type="SAM" id="MobiDB-lite"/>
    </source>
</evidence>
<reference evidence="2" key="1">
    <citation type="submission" date="2023-04" db="EMBL/GenBank/DDBJ databases">
        <authorList>
            <consortium name="ELIXIR-Norway"/>
        </authorList>
    </citation>
    <scope>NUCLEOTIDE SEQUENCE [LARGE SCALE GENOMIC DNA]</scope>
</reference>
<evidence type="ECO:0000313" key="3">
    <source>
        <dbReference type="Proteomes" id="UP001176941"/>
    </source>
</evidence>
<keyword evidence="3" id="KW-1185">Reference proteome</keyword>